<comment type="similarity">
    <text evidence="2">Belongs to the major facilitator superfamily.</text>
</comment>
<organism evidence="15 16">
    <name type="scientific">Talaromyces rugulosus</name>
    <name type="common">Penicillium rugulosum</name>
    <dbReference type="NCBI Taxonomy" id="121627"/>
    <lineage>
        <taxon>Eukaryota</taxon>
        <taxon>Fungi</taxon>
        <taxon>Dikarya</taxon>
        <taxon>Ascomycota</taxon>
        <taxon>Pezizomycotina</taxon>
        <taxon>Eurotiomycetes</taxon>
        <taxon>Eurotiomycetidae</taxon>
        <taxon>Eurotiales</taxon>
        <taxon>Trichocomaceae</taxon>
        <taxon>Talaromyces</taxon>
        <taxon>Talaromyces sect. Islandici</taxon>
    </lineage>
</organism>
<evidence type="ECO:0000256" key="5">
    <source>
        <dbReference type="ARBA" id="ARBA00022989"/>
    </source>
</evidence>
<name>A0A7H8QNH3_TALRU</name>
<dbReference type="GO" id="GO:0140115">
    <property type="term" value="P:export across plasma membrane"/>
    <property type="evidence" value="ECO:0007669"/>
    <property type="project" value="UniProtKB-ARBA"/>
</dbReference>
<dbReference type="Proteomes" id="UP000509510">
    <property type="component" value="Chromosome II"/>
</dbReference>
<dbReference type="PANTHER" id="PTHR23502">
    <property type="entry name" value="MAJOR FACILITATOR SUPERFAMILY"/>
    <property type="match status" value="1"/>
</dbReference>
<dbReference type="PANTHER" id="PTHR23502:SF21">
    <property type="entry name" value="DITYROSINE TRANSPORTER 1"/>
    <property type="match status" value="1"/>
</dbReference>
<accession>A0A7H8QNH3</accession>
<dbReference type="InterPro" id="IPR011701">
    <property type="entry name" value="MFS"/>
</dbReference>
<dbReference type="GeneID" id="55990085"/>
<evidence type="ECO:0000313" key="15">
    <source>
        <dbReference type="EMBL" id="QKX55484.1"/>
    </source>
</evidence>
<feature type="transmembrane region" description="Helical" evidence="13">
    <location>
        <begin position="118"/>
        <end position="136"/>
    </location>
</feature>
<dbReference type="RefSeq" id="XP_035341663.1">
    <property type="nucleotide sequence ID" value="XM_035485770.1"/>
</dbReference>
<sequence>MTAGSQSPPEATGPQAKKGEETQIQSSQQPKNDGPPAPPAYTAIPTYRRTFILSIVTVAGFFGPLAGNIYLPALLVLENEFHVSSTVINATVSVFMVVFAFGPLFWASFADRRGRRPLYIASIAVYILANVLLAALPSNLGALFFLRILQAFGSSAVVSMGAGTVADITEPKRRARAMSYFLLGPQCGPILGPIIGGALAGGASWRWIFGFLAISGFALWVIIVFYLPETLRARVGNGQIYQEASWILWPPRFVSEAVPVEKRGPPPPKVTLSTYWRLFRYPPIGISSFNTAILYSSYFCIAVQLPTALEDTYHWTTAEVGVGYVVVGVAMVIGSLIGGRFSDWRRARLVSSAGEKNVGPESRLVDQIWGVFLCVAGLVMFGWFVDKSIHPAAVLISTFLTGFGMSWIFVATNAFLTECVAQQAAGAFALGNMLRSPAAAVAAVVVSPLVKHMGWGWCFTGLALLNFFVVGTAVLTLRTQSPRWRRERAEKIAK</sequence>
<keyword evidence="6 13" id="KW-0472">Membrane</keyword>
<feature type="region of interest" description="Disordered" evidence="12">
    <location>
        <begin position="1"/>
        <end position="39"/>
    </location>
</feature>
<feature type="transmembrane region" description="Helical" evidence="13">
    <location>
        <begin position="207"/>
        <end position="227"/>
    </location>
</feature>
<evidence type="ECO:0000256" key="9">
    <source>
        <dbReference type="ARBA" id="ARBA00057034"/>
    </source>
</evidence>
<evidence type="ECO:0000256" key="12">
    <source>
        <dbReference type="SAM" id="MobiDB-lite"/>
    </source>
</evidence>
<dbReference type="SUPFAM" id="SSF103473">
    <property type="entry name" value="MFS general substrate transporter"/>
    <property type="match status" value="1"/>
</dbReference>
<keyword evidence="3" id="KW-0813">Transport</keyword>
<dbReference type="EMBL" id="CP055899">
    <property type="protein sequence ID" value="QKX55484.1"/>
    <property type="molecule type" value="Genomic_DNA"/>
</dbReference>
<feature type="transmembrane region" description="Helical" evidence="13">
    <location>
        <begin position="391"/>
        <end position="416"/>
    </location>
</feature>
<feature type="transmembrane region" description="Helical" evidence="13">
    <location>
        <begin position="148"/>
        <end position="168"/>
    </location>
</feature>
<dbReference type="InterPro" id="IPR036259">
    <property type="entry name" value="MFS_trans_sf"/>
</dbReference>
<feature type="domain" description="Major facilitator superfamily (MFS) profile" evidence="14">
    <location>
        <begin position="52"/>
        <end position="483"/>
    </location>
</feature>
<evidence type="ECO:0000256" key="7">
    <source>
        <dbReference type="ARBA" id="ARBA00023180"/>
    </source>
</evidence>
<keyword evidence="16" id="KW-1185">Reference proteome</keyword>
<comment type="function">
    <text evidence="9">Transmembrane transporter that exports citrate across the cell membrane.</text>
</comment>
<dbReference type="InterPro" id="IPR020846">
    <property type="entry name" value="MFS_dom"/>
</dbReference>
<evidence type="ECO:0000259" key="14">
    <source>
        <dbReference type="PROSITE" id="PS50850"/>
    </source>
</evidence>
<feature type="transmembrane region" description="Helical" evidence="13">
    <location>
        <begin position="83"/>
        <end position="106"/>
    </location>
</feature>
<dbReference type="OrthoDB" id="2985014at2759"/>
<feature type="transmembrane region" description="Helical" evidence="13">
    <location>
        <begin position="364"/>
        <end position="385"/>
    </location>
</feature>
<evidence type="ECO:0000256" key="6">
    <source>
        <dbReference type="ARBA" id="ARBA00023136"/>
    </source>
</evidence>
<proteinExistence type="inferred from homology"/>
<evidence type="ECO:0000256" key="3">
    <source>
        <dbReference type="ARBA" id="ARBA00022448"/>
    </source>
</evidence>
<feature type="transmembrane region" description="Helical" evidence="13">
    <location>
        <begin position="321"/>
        <end position="343"/>
    </location>
</feature>
<dbReference type="FunFam" id="1.20.1250.20:FF:000172">
    <property type="entry name" value="MFS multidrug resistance transporter"/>
    <property type="match status" value="1"/>
</dbReference>
<feature type="compositionally biased region" description="Polar residues" evidence="12">
    <location>
        <begin position="22"/>
        <end position="31"/>
    </location>
</feature>
<feature type="transmembrane region" description="Helical" evidence="13">
    <location>
        <begin position="180"/>
        <end position="201"/>
    </location>
</feature>
<dbReference type="Pfam" id="PF07690">
    <property type="entry name" value="MFS_1"/>
    <property type="match status" value="1"/>
</dbReference>
<reference evidence="16" key="1">
    <citation type="submission" date="2020-06" db="EMBL/GenBank/DDBJ databases">
        <title>A chromosome-scale genome assembly of Talaromyces rugulosus W13939.</title>
        <authorList>
            <person name="Wang B."/>
            <person name="Guo L."/>
            <person name="Ye K."/>
            <person name="Wang L."/>
        </authorList>
    </citation>
    <scope>NUCLEOTIDE SEQUENCE [LARGE SCALE GENOMIC DNA]</scope>
    <source>
        <strain evidence="16">W13939</strain>
    </source>
</reference>
<feature type="transmembrane region" description="Helical" evidence="13">
    <location>
        <begin position="51"/>
        <end position="71"/>
    </location>
</feature>
<keyword evidence="7" id="KW-0325">Glycoprotein</keyword>
<evidence type="ECO:0000313" key="16">
    <source>
        <dbReference type="Proteomes" id="UP000509510"/>
    </source>
</evidence>
<dbReference type="GO" id="GO:0005275">
    <property type="term" value="F:amine transmembrane transporter activity"/>
    <property type="evidence" value="ECO:0007669"/>
    <property type="project" value="TreeGrafter"/>
</dbReference>
<evidence type="ECO:0000256" key="11">
    <source>
        <dbReference type="ARBA" id="ARBA00074746"/>
    </source>
</evidence>
<dbReference type="GO" id="GO:0015137">
    <property type="term" value="F:citrate transmembrane transporter activity"/>
    <property type="evidence" value="ECO:0007669"/>
    <property type="project" value="UniProtKB-ARBA"/>
</dbReference>
<comment type="function">
    <text evidence="10">MFS-type transporter; part of the gene cluster that mediates the biosynthesis of the antihypercholesterolemic agents phomoidrides which are dimeric anhydrides.</text>
</comment>
<evidence type="ECO:0000256" key="4">
    <source>
        <dbReference type="ARBA" id="ARBA00022692"/>
    </source>
</evidence>
<comment type="catalytic activity">
    <reaction evidence="8">
        <text>citrate(in) = citrate(out)</text>
        <dbReference type="Rhea" id="RHEA:33183"/>
        <dbReference type="ChEBI" id="CHEBI:16947"/>
    </reaction>
</comment>
<gene>
    <name evidence="15" type="ORF">TRUGW13939_02577</name>
</gene>
<dbReference type="GO" id="GO:0005886">
    <property type="term" value="C:plasma membrane"/>
    <property type="evidence" value="ECO:0007669"/>
    <property type="project" value="TreeGrafter"/>
</dbReference>
<evidence type="ECO:0000256" key="10">
    <source>
        <dbReference type="ARBA" id="ARBA00059659"/>
    </source>
</evidence>
<comment type="subcellular location">
    <subcellularLocation>
        <location evidence="1">Membrane</location>
        <topology evidence="1">Multi-pass membrane protein</topology>
    </subcellularLocation>
</comment>
<feature type="transmembrane region" description="Helical" evidence="13">
    <location>
        <begin position="428"/>
        <end position="448"/>
    </location>
</feature>
<evidence type="ECO:0000256" key="8">
    <source>
        <dbReference type="ARBA" id="ARBA00051015"/>
    </source>
</evidence>
<protein>
    <recommendedName>
        <fullName evidence="11">Citrate exporter 1</fullName>
    </recommendedName>
</protein>
<evidence type="ECO:0000256" key="13">
    <source>
        <dbReference type="SAM" id="Phobius"/>
    </source>
</evidence>
<feature type="transmembrane region" description="Helical" evidence="13">
    <location>
        <begin position="454"/>
        <end position="477"/>
    </location>
</feature>
<keyword evidence="5 13" id="KW-1133">Transmembrane helix</keyword>
<feature type="transmembrane region" description="Helical" evidence="13">
    <location>
        <begin position="289"/>
        <end position="309"/>
    </location>
</feature>
<evidence type="ECO:0000256" key="2">
    <source>
        <dbReference type="ARBA" id="ARBA00008335"/>
    </source>
</evidence>
<keyword evidence="4 13" id="KW-0812">Transmembrane</keyword>
<dbReference type="AlphaFoldDB" id="A0A7H8QNH3"/>
<dbReference type="Gene3D" id="1.20.1250.20">
    <property type="entry name" value="MFS general substrate transporter like domains"/>
    <property type="match status" value="1"/>
</dbReference>
<dbReference type="PROSITE" id="PS50850">
    <property type="entry name" value="MFS"/>
    <property type="match status" value="1"/>
</dbReference>
<dbReference type="KEGG" id="trg:TRUGW13939_02577"/>
<evidence type="ECO:0000256" key="1">
    <source>
        <dbReference type="ARBA" id="ARBA00004141"/>
    </source>
</evidence>
<dbReference type="Gene3D" id="1.20.1720.10">
    <property type="entry name" value="Multidrug resistance protein D"/>
    <property type="match status" value="1"/>
</dbReference>
<dbReference type="FunFam" id="1.20.1720.10:FF:000009">
    <property type="entry name" value="MFS multidrug transporter"/>
    <property type="match status" value="1"/>
</dbReference>